<dbReference type="Proteomes" id="UP000076584">
    <property type="component" value="Unassembled WGS sequence"/>
</dbReference>
<dbReference type="EMBL" id="LFIW01000872">
    <property type="protein sequence ID" value="KZL84493.1"/>
    <property type="molecule type" value="Genomic_DNA"/>
</dbReference>
<evidence type="ECO:0000313" key="2">
    <source>
        <dbReference type="EMBL" id="KZL84493.1"/>
    </source>
</evidence>
<protein>
    <recommendedName>
        <fullName evidence="4">Zn(2)-C6 fungal-type domain-containing protein</fullName>
    </recommendedName>
</protein>
<comment type="caution">
    <text evidence="2">The sequence shown here is derived from an EMBL/GenBank/DDBJ whole genome shotgun (WGS) entry which is preliminary data.</text>
</comment>
<feature type="region of interest" description="Disordered" evidence="1">
    <location>
        <begin position="206"/>
        <end position="226"/>
    </location>
</feature>
<accession>A0A167DYH6</accession>
<dbReference type="AlphaFoldDB" id="A0A167DYH6"/>
<sequence length="226" mass="25055">LVMLCLLGRNIRSPLRRSCPQDLIKIKDRERLALLEFIEARSVVADMPCTRCFRAKTACRFGEGSSRCRSCIEAKKPCDGVLVASTLQKLNAQQKEWDEKEEAAGEELLRLHEELARLQSLMATAAGRLSRIRKTRKLVRERQAETFRRGMQEVDESDALESALDAHERGMVEELQFMQVPNDVDWSLYGLGDEFSDLGPLVQASGSKVSASRGSPGAAVGSAEGS</sequence>
<gene>
    <name evidence="2" type="ORF">CI238_12703</name>
</gene>
<reference evidence="2 3" key="1">
    <citation type="submission" date="2015-06" db="EMBL/GenBank/DDBJ databases">
        <title>Survival trade-offs in plant roots during colonization by closely related pathogenic and mutualistic fungi.</title>
        <authorList>
            <person name="Hacquard S."/>
            <person name="Kracher B."/>
            <person name="Hiruma K."/>
            <person name="Weinman A."/>
            <person name="Muench P."/>
            <person name="Garrido Oter R."/>
            <person name="Ver Loren van Themaat E."/>
            <person name="Dallerey J.-F."/>
            <person name="Damm U."/>
            <person name="Henrissat B."/>
            <person name="Lespinet O."/>
            <person name="Thon M."/>
            <person name="Kemen E."/>
            <person name="McHardy A.C."/>
            <person name="Schulze-Lefert P."/>
            <person name="O'Connell R.J."/>
        </authorList>
    </citation>
    <scope>NUCLEOTIDE SEQUENCE [LARGE SCALE GENOMIC DNA]</scope>
    <source>
        <strain evidence="2 3">MAFF 238704</strain>
    </source>
</reference>
<name>A0A167DYH6_COLIC</name>
<organism evidence="2 3">
    <name type="scientific">Colletotrichum incanum</name>
    <name type="common">Soybean anthracnose fungus</name>
    <dbReference type="NCBI Taxonomy" id="1573173"/>
    <lineage>
        <taxon>Eukaryota</taxon>
        <taxon>Fungi</taxon>
        <taxon>Dikarya</taxon>
        <taxon>Ascomycota</taxon>
        <taxon>Pezizomycotina</taxon>
        <taxon>Sordariomycetes</taxon>
        <taxon>Hypocreomycetidae</taxon>
        <taxon>Glomerellales</taxon>
        <taxon>Glomerellaceae</taxon>
        <taxon>Colletotrichum</taxon>
        <taxon>Colletotrichum spaethianum species complex</taxon>
    </lineage>
</organism>
<evidence type="ECO:0000256" key="1">
    <source>
        <dbReference type="SAM" id="MobiDB-lite"/>
    </source>
</evidence>
<evidence type="ECO:0008006" key="4">
    <source>
        <dbReference type="Google" id="ProtNLM"/>
    </source>
</evidence>
<feature type="non-terminal residue" evidence="2">
    <location>
        <position position="1"/>
    </location>
</feature>
<proteinExistence type="predicted"/>
<keyword evidence="3" id="KW-1185">Reference proteome</keyword>
<evidence type="ECO:0000313" key="3">
    <source>
        <dbReference type="Proteomes" id="UP000076584"/>
    </source>
</evidence>